<dbReference type="Pfam" id="PF08757">
    <property type="entry name" value="CotH"/>
    <property type="match status" value="1"/>
</dbReference>
<dbReference type="PANTHER" id="PTHR40050">
    <property type="entry name" value="INNER SPORE COAT PROTEIN H"/>
    <property type="match status" value="1"/>
</dbReference>
<dbReference type="AlphaFoldDB" id="A0A6S6UBG0"/>
<gene>
    <name evidence="2" type="ORF">HELGO_WM57987</name>
</gene>
<feature type="region of interest" description="Disordered" evidence="1">
    <location>
        <begin position="92"/>
        <end position="116"/>
    </location>
</feature>
<feature type="compositionally biased region" description="Gly residues" evidence="1">
    <location>
        <begin position="93"/>
        <end position="116"/>
    </location>
</feature>
<proteinExistence type="predicted"/>
<evidence type="ECO:0000313" key="2">
    <source>
        <dbReference type="EMBL" id="CAA6829108.1"/>
    </source>
</evidence>
<protein>
    <submittedName>
        <fullName evidence="2">Cellulosomal protein</fullName>
    </submittedName>
</protein>
<dbReference type="PROSITE" id="PS51257">
    <property type="entry name" value="PROKAR_LIPOPROTEIN"/>
    <property type="match status" value="1"/>
</dbReference>
<name>A0A6S6UBG0_9BACT</name>
<evidence type="ECO:0000256" key="1">
    <source>
        <dbReference type="SAM" id="MobiDB-lite"/>
    </source>
</evidence>
<sequence length="487" mass="53320">MNNRFQALIIIVGCSLIFSSCYKETVVVSGTGLEDWSATTHASSATPDYATVFNQNQVNRVDIVIDARYWTIMSNNLKDLYGATTGSATTGGATTGGGGGPGGGGPGGGGGATGGGATTVGGGGNFAEEVPVYVPCSWFFNNKEWYNVGIRYKGNSSLSSGYQSGNGKLPFRVKFDYYADDYPEITGQTFYGFSDLSLSSNYDDASFMREKTATDLFREFGVAAPQSAFYELYVDYGEGPVYFGLYTFLEVVFDKMLASQFGSNTGNCYKPDGDGAAWSSASFNITDFEKKTNEVLGDWSDIWAVYDALHASTRTSNTSQYQADLEAVFDVDMFLKYLAVNNTIQNWDTYGRMTHNYYLYNNPANNLITWIPWDNNEAFKEGNQGGSLAFELDEADLANWPLISKLIDIPDYRATYDAYIDDFIHTAFDPTKMQVQYSTMKSLIQSSVDKETSGYTYLTGTGSFDAAVTTITNHASTRYTVASAYLN</sequence>
<accession>A0A6S6UBG0</accession>
<dbReference type="InterPro" id="IPR014867">
    <property type="entry name" value="Spore_coat_CotH_CotH2/3/7"/>
</dbReference>
<dbReference type="PANTHER" id="PTHR40050:SF1">
    <property type="entry name" value="INNER SPORE COAT PROTEIN H"/>
    <property type="match status" value="1"/>
</dbReference>
<reference evidence="2" key="1">
    <citation type="submission" date="2020-01" db="EMBL/GenBank/DDBJ databases">
        <authorList>
            <person name="Meier V. D."/>
            <person name="Meier V D."/>
        </authorList>
    </citation>
    <scope>NUCLEOTIDE SEQUENCE</scope>
    <source>
        <strain evidence="2">HLG_WM_MAG_10</strain>
    </source>
</reference>
<dbReference type="EMBL" id="CACVAQ010000463">
    <property type="protein sequence ID" value="CAA6829108.1"/>
    <property type="molecule type" value="Genomic_DNA"/>
</dbReference>
<organism evidence="2">
    <name type="scientific">uncultured Aureispira sp</name>
    <dbReference type="NCBI Taxonomy" id="1331704"/>
    <lineage>
        <taxon>Bacteria</taxon>
        <taxon>Pseudomonadati</taxon>
        <taxon>Bacteroidota</taxon>
        <taxon>Saprospiria</taxon>
        <taxon>Saprospirales</taxon>
        <taxon>Saprospiraceae</taxon>
        <taxon>Aureispira</taxon>
        <taxon>environmental samples</taxon>
    </lineage>
</organism>